<organism evidence="1 2">
    <name type="scientific">Nonomuraea rhodomycinica</name>
    <dbReference type="NCBI Taxonomy" id="1712872"/>
    <lineage>
        <taxon>Bacteria</taxon>
        <taxon>Bacillati</taxon>
        <taxon>Actinomycetota</taxon>
        <taxon>Actinomycetes</taxon>
        <taxon>Streptosporangiales</taxon>
        <taxon>Streptosporangiaceae</taxon>
        <taxon>Nonomuraea</taxon>
    </lineage>
</organism>
<evidence type="ECO:0000313" key="1">
    <source>
        <dbReference type="EMBL" id="NUW41696.1"/>
    </source>
</evidence>
<dbReference type="Proteomes" id="UP000546126">
    <property type="component" value="Unassembled WGS sequence"/>
</dbReference>
<dbReference type="InterPro" id="IPR027417">
    <property type="entry name" value="P-loop_NTPase"/>
</dbReference>
<gene>
    <name evidence="1" type="ORF">HT134_16355</name>
</gene>
<name>A0A7Y6INY2_9ACTN</name>
<protein>
    <submittedName>
        <fullName evidence="1">AAA family ATPase</fullName>
    </submittedName>
</protein>
<evidence type="ECO:0000313" key="2">
    <source>
        <dbReference type="Proteomes" id="UP000546126"/>
    </source>
</evidence>
<proteinExistence type="predicted"/>
<dbReference type="EMBL" id="JABWGO010000003">
    <property type="protein sequence ID" value="NUW41696.1"/>
    <property type="molecule type" value="Genomic_DNA"/>
</dbReference>
<sequence length="221" mass="23351">MTGHTSRTVSPLSPDPVETGALRYPAGSLVILTGLPGAGKSTLLRRLYGLDGSETAPVTASGATVIDSMQSRLRWAGSLGWAPKPARTAVVFATHLWRIRRGLAAGPVIAHNRGCGPVVLRLFARLARRRGVAFHLLLLDASPEAALAGQRARARVVGARTFSYHRRRWEALLARARAGTAAPAAGALVIDRRAADLLDGILFDGAPTSPAGRGKPSTIYR</sequence>
<comment type="caution">
    <text evidence="1">The sequence shown here is derived from an EMBL/GenBank/DDBJ whole genome shotgun (WGS) entry which is preliminary data.</text>
</comment>
<accession>A0A7Y6INY2</accession>
<reference evidence="1 2" key="1">
    <citation type="submission" date="2020-06" db="EMBL/GenBank/DDBJ databases">
        <authorList>
            <person name="Chanama M."/>
        </authorList>
    </citation>
    <scope>NUCLEOTIDE SEQUENCE [LARGE SCALE GENOMIC DNA]</scope>
    <source>
        <strain evidence="1 2">TBRC6557</strain>
    </source>
</reference>
<dbReference type="Gene3D" id="3.40.50.300">
    <property type="entry name" value="P-loop containing nucleotide triphosphate hydrolases"/>
    <property type="match status" value="1"/>
</dbReference>
<dbReference type="SUPFAM" id="SSF52540">
    <property type="entry name" value="P-loop containing nucleoside triphosphate hydrolases"/>
    <property type="match status" value="1"/>
</dbReference>
<dbReference type="AlphaFoldDB" id="A0A7Y6INY2"/>
<keyword evidence="2" id="KW-1185">Reference proteome</keyword>
<dbReference type="CDD" id="cd00267">
    <property type="entry name" value="ABC_ATPase"/>
    <property type="match status" value="1"/>
</dbReference>
<dbReference type="RefSeq" id="WP_175601250.1">
    <property type="nucleotide sequence ID" value="NZ_JABWGO010000003.1"/>
</dbReference>
<dbReference type="Pfam" id="PF13671">
    <property type="entry name" value="AAA_33"/>
    <property type="match status" value="1"/>
</dbReference>